<keyword evidence="3" id="KW-0206">Cytoskeleton</keyword>
<protein>
    <submittedName>
        <fullName evidence="9">Growth arrest-specific protein 8</fullName>
    </submittedName>
</protein>
<comment type="subcellular location">
    <subcellularLocation>
        <location evidence="1">Cytoplasm</location>
        <location evidence="1">Cytoskeleton</location>
    </subcellularLocation>
</comment>
<dbReference type="InterPro" id="IPR018159">
    <property type="entry name" value="Spectrin/alpha-actinin"/>
</dbReference>
<evidence type="ECO:0000256" key="1">
    <source>
        <dbReference type="ARBA" id="ARBA00004245"/>
    </source>
</evidence>
<reference evidence="7 8" key="2">
    <citation type="submission" date="2018-11" db="EMBL/GenBank/DDBJ databases">
        <authorList>
            <consortium name="Pathogen Informatics"/>
        </authorList>
    </citation>
    <scope>NUCLEOTIDE SEQUENCE [LARGE SCALE GENOMIC DNA]</scope>
</reference>
<dbReference type="GO" id="GO:0030056">
    <property type="term" value="C:hemidesmosome"/>
    <property type="evidence" value="ECO:0007669"/>
    <property type="project" value="TreeGrafter"/>
</dbReference>
<dbReference type="InterPro" id="IPR002017">
    <property type="entry name" value="Spectrin_repeat"/>
</dbReference>
<dbReference type="GO" id="GO:0008017">
    <property type="term" value="F:microtubule binding"/>
    <property type="evidence" value="ECO:0007669"/>
    <property type="project" value="InterPro"/>
</dbReference>
<organism evidence="9">
    <name type="scientific">Onchocerca flexuosa</name>
    <dbReference type="NCBI Taxonomy" id="387005"/>
    <lineage>
        <taxon>Eukaryota</taxon>
        <taxon>Metazoa</taxon>
        <taxon>Ecdysozoa</taxon>
        <taxon>Nematoda</taxon>
        <taxon>Chromadorea</taxon>
        <taxon>Rhabditida</taxon>
        <taxon>Spirurina</taxon>
        <taxon>Spiruromorpha</taxon>
        <taxon>Filarioidea</taxon>
        <taxon>Onchocercidae</taxon>
        <taxon>Onchocerca</taxon>
    </lineage>
</organism>
<proteinExistence type="predicted"/>
<reference evidence="9" key="1">
    <citation type="submission" date="2016-06" db="UniProtKB">
        <authorList>
            <consortium name="WormBaseParasite"/>
        </authorList>
    </citation>
    <scope>IDENTIFICATION</scope>
</reference>
<evidence type="ECO:0000256" key="4">
    <source>
        <dbReference type="SAM" id="Coils"/>
    </source>
</evidence>
<dbReference type="GO" id="GO:0005737">
    <property type="term" value="C:cytoplasm"/>
    <property type="evidence" value="ECO:0007669"/>
    <property type="project" value="TreeGrafter"/>
</dbReference>
<dbReference type="Gene3D" id="1.10.238.10">
    <property type="entry name" value="EF-hand"/>
    <property type="match status" value="1"/>
</dbReference>
<feature type="domain" description="EF-hand" evidence="5">
    <location>
        <begin position="311"/>
        <end position="346"/>
    </location>
</feature>
<dbReference type="SUPFAM" id="SSF46966">
    <property type="entry name" value="Spectrin repeat"/>
    <property type="match status" value="2"/>
</dbReference>
<dbReference type="GO" id="GO:0005882">
    <property type="term" value="C:intermediate filament"/>
    <property type="evidence" value="ECO:0007669"/>
    <property type="project" value="TreeGrafter"/>
</dbReference>
<dbReference type="GO" id="GO:0045104">
    <property type="term" value="P:intermediate filament cytoskeleton organization"/>
    <property type="evidence" value="ECO:0007669"/>
    <property type="project" value="InterPro"/>
</dbReference>
<dbReference type="GO" id="GO:0005198">
    <property type="term" value="F:structural molecule activity"/>
    <property type="evidence" value="ECO:0007669"/>
    <property type="project" value="TreeGrafter"/>
</dbReference>
<dbReference type="WBParaSite" id="OFLC_0001467501-mRNA-1">
    <property type="protein sequence ID" value="OFLC_0001467501-mRNA-1"/>
    <property type="gene ID" value="OFLC_0001467501"/>
</dbReference>
<gene>
    <name evidence="7" type="ORF">OFLC_LOCUS14664</name>
</gene>
<keyword evidence="8" id="KW-1185">Reference proteome</keyword>
<dbReference type="CDD" id="cd00176">
    <property type="entry name" value="SPEC"/>
    <property type="match status" value="1"/>
</dbReference>
<dbReference type="GO" id="GO:0031122">
    <property type="term" value="P:cytoplasmic microtubule organization"/>
    <property type="evidence" value="ECO:0007669"/>
    <property type="project" value="TreeGrafter"/>
</dbReference>
<dbReference type="Gene3D" id="1.20.58.60">
    <property type="match status" value="3"/>
</dbReference>
<dbReference type="SMART" id="SM00150">
    <property type="entry name" value="SPEC"/>
    <property type="match status" value="2"/>
</dbReference>
<dbReference type="Proteomes" id="UP000267606">
    <property type="component" value="Unassembled WGS sequence"/>
</dbReference>
<feature type="coiled-coil region" evidence="4">
    <location>
        <begin position="215"/>
        <end position="245"/>
    </location>
</feature>
<dbReference type="GO" id="GO:0005509">
    <property type="term" value="F:calcium ion binding"/>
    <property type="evidence" value="ECO:0007669"/>
    <property type="project" value="InterPro"/>
</dbReference>
<dbReference type="STRING" id="387005.A0A183I4K2"/>
<evidence type="ECO:0000313" key="7">
    <source>
        <dbReference type="EMBL" id="VDP18114.1"/>
    </source>
</evidence>
<dbReference type="PANTHER" id="PTHR23169">
    <property type="entry name" value="ENVOPLAKIN"/>
    <property type="match status" value="1"/>
</dbReference>
<sequence>MSTSTSMIKKGPAFLSMETIPVYGDLETVSKLRDELNELKEQIDAHRDTLNSVKERAQQMLEKEDDSLNGLREKVEKVNLDWVLLEELAKRREEQVKSQMTEDENEILEQMDEVAQLHKEMDDKKPLMQSIKKTGEDIQSKCHPSAMQPMKYWLKVLQNRWDEVTNAVDSKRDDLEMQLNELRAREKMIADLLKYIEEKSTELKMLNGTSLPQEIDALNRLIDNHERFERNLREKQTLVDEATRSRRKFDVEEKVKKKNGKALQNLANALVRSFDDSPKPKIVGFGNFKVKRLESFSFEEWRERYLEWTDSGKARISDLFRRIDKSGTGRVPRAAFIDGIIASKFPTTRLEMEKVADEFDKGDGMIDSKEFMAKLRSEFSKKLPMKQKTDSEKITEEVVRQTERCNCINRYKIQKVGDGHYRRCSYFFALPFTCLVRDIMILCFIPDYQVFQFGETQIKRMVRILRSTVMVRVGGGWVALEEFLHKHDPCRAKGRTNLDLQRNFYNDVRPKDAYDTMETFTKSARSTPNRDSPIRSFQESLLQSRFQATPGPITK</sequence>
<evidence type="ECO:0000313" key="8">
    <source>
        <dbReference type="Proteomes" id="UP000267606"/>
    </source>
</evidence>
<dbReference type="SUPFAM" id="SSF143575">
    <property type="entry name" value="GAS2 domain-like"/>
    <property type="match status" value="1"/>
</dbReference>
<evidence type="ECO:0000313" key="9">
    <source>
        <dbReference type="WBParaSite" id="OFLC_0001467501-mRNA-1"/>
    </source>
</evidence>
<evidence type="ECO:0000259" key="5">
    <source>
        <dbReference type="PROSITE" id="PS50222"/>
    </source>
</evidence>
<keyword evidence="4" id="KW-0175">Coiled coil</keyword>
<dbReference type="Pfam" id="PF00435">
    <property type="entry name" value="Spectrin"/>
    <property type="match status" value="2"/>
</dbReference>
<dbReference type="InterPro" id="IPR043197">
    <property type="entry name" value="Plakin"/>
</dbReference>
<dbReference type="SMART" id="SM00243">
    <property type="entry name" value="GAS2"/>
    <property type="match status" value="1"/>
</dbReference>
<dbReference type="PROSITE" id="PS50222">
    <property type="entry name" value="EF_HAND_2"/>
    <property type="match status" value="1"/>
</dbReference>
<evidence type="ECO:0000256" key="2">
    <source>
        <dbReference type="ARBA" id="ARBA00022490"/>
    </source>
</evidence>
<dbReference type="GO" id="GO:0042060">
    <property type="term" value="P:wound healing"/>
    <property type="evidence" value="ECO:0007669"/>
    <property type="project" value="TreeGrafter"/>
</dbReference>
<feature type="domain" description="GAR" evidence="6">
    <location>
        <begin position="389"/>
        <end position="491"/>
    </location>
</feature>
<dbReference type="SUPFAM" id="SSF47473">
    <property type="entry name" value="EF-hand"/>
    <property type="match status" value="1"/>
</dbReference>
<dbReference type="InterPro" id="IPR036534">
    <property type="entry name" value="GAR_dom_sf"/>
</dbReference>
<dbReference type="EMBL" id="UZAJ01041058">
    <property type="protein sequence ID" value="VDP18114.1"/>
    <property type="molecule type" value="Genomic_DNA"/>
</dbReference>
<evidence type="ECO:0000259" key="6">
    <source>
        <dbReference type="PROSITE" id="PS51460"/>
    </source>
</evidence>
<dbReference type="PROSITE" id="PS51460">
    <property type="entry name" value="GAR"/>
    <property type="match status" value="1"/>
</dbReference>
<dbReference type="GO" id="GO:0005886">
    <property type="term" value="C:plasma membrane"/>
    <property type="evidence" value="ECO:0007669"/>
    <property type="project" value="UniProtKB-SubCell"/>
</dbReference>
<accession>A0A183I4K2</accession>
<evidence type="ECO:0000256" key="3">
    <source>
        <dbReference type="ARBA" id="ARBA00023212"/>
    </source>
</evidence>
<dbReference type="AlphaFoldDB" id="A0A183I4K2"/>
<dbReference type="Gene3D" id="3.30.920.20">
    <property type="entry name" value="Gas2-like domain"/>
    <property type="match status" value="1"/>
</dbReference>
<dbReference type="InterPro" id="IPR002048">
    <property type="entry name" value="EF_hand_dom"/>
</dbReference>
<dbReference type="PANTHER" id="PTHR23169:SF23">
    <property type="entry name" value="SHORT STOP, ISOFORM H"/>
    <property type="match status" value="1"/>
</dbReference>
<name>A0A183I4K2_9BILA</name>
<keyword evidence="2" id="KW-0963">Cytoplasm</keyword>
<dbReference type="InterPro" id="IPR003108">
    <property type="entry name" value="GAR_dom"/>
</dbReference>
<dbReference type="InterPro" id="IPR011992">
    <property type="entry name" value="EF-hand-dom_pair"/>
</dbReference>
<feature type="coiled-coil region" evidence="4">
    <location>
        <begin position="29"/>
        <end position="120"/>
    </location>
</feature>
<dbReference type="Pfam" id="PF02187">
    <property type="entry name" value="GAS2"/>
    <property type="match status" value="1"/>
</dbReference>